<dbReference type="HOGENOM" id="CLU_3342497_0_0_3"/>
<reference evidence="1 2" key="1">
    <citation type="submission" date="2008-07" db="EMBL/GenBank/DDBJ databases">
        <authorList>
            <person name="Tandeau de Marsac N."/>
            <person name="Ferriera S."/>
            <person name="Johnson J."/>
            <person name="Kravitz S."/>
            <person name="Beeson K."/>
            <person name="Sutton G."/>
            <person name="Rogers Y.-H."/>
            <person name="Friedman R."/>
            <person name="Frazier M."/>
            <person name="Venter J.C."/>
        </authorList>
    </citation>
    <scope>NUCLEOTIDE SEQUENCE [LARGE SCALE GENOMIC DNA]</scope>
    <source>
        <strain evidence="1 2">PCC 7420</strain>
    </source>
</reference>
<evidence type="ECO:0000313" key="1">
    <source>
        <dbReference type="EMBL" id="EDX72192.1"/>
    </source>
</evidence>
<dbReference type="Proteomes" id="UP000003835">
    <property type="component" value="Unassembled WGS sequence"/>
</dbReference>
<dbReference type="AlphaFoldDB" id="B4W0N8"/>
<dbReference type="EMBL" id="DS989866">
    <property type="protein sequence ID" value="EDX72192.1"/>
    <property type="molecule type" value="Genomic_DNA"/>
</dbReference>
<organism evidence="1 2">
    <name type="scientific">Coleofasciculus chthonoplastes PCC 7420</name>
    <dbReference type="NCBI Taxonomy" id="118168"/>
    <lineage>
        <taxon>Bacteria</taxon>
        <taxon>Bacillati</taxon>
        <taxon>Cyanobacteriota</taxon>
        <taxon>Cyanophyceae</taxon>
        <taxon>Coleofasciculales</taxon>
        <taxon>Coleofasciculaceae</taxon>
        <taxon>Coleofasciculus</taxon>
    </lineage>
</organism>
<proteinExistence type="predicted"/>
<keyword evidence="2" id="KW-1185">Reference proteome</keyword>
<evidence type="ECO:0000313" key="2">
    <source>
        <dbReference type="Proteomes" id="UP000003835"/>
    </source>
</evidence>
<name>B4W0N8_9CYAN</name>
<protein>
    <submittedName>
        <fullName evidence="1">Uncharacterized protein</fullName>
    </submittedName>
</protein>
<sequence length="37" mass="4022">MRDTGFFAAEEVVAMAEMPIQKGFETFLLAGIVKSEG</sequence>
<accession>B4W0N8</accession>
<gene>
    <name evidence="1" type="ORF">MC7420_8284</name>
</gene>